<dbReference type="VEuPathDB" id="FungiDB:GGTG_13050"/>
<evidence type="ECO:0000313" key="3">
    <source>
        <dbReference type="EMBL" id="EJT69431.1"/>
    </source>
</evidence>
<reference evidence="5" key="1">
    <citation type="submission" date="2010-07" db="EMBL/GenBank/DDBJ databases">
        <title>The genome sequence of Gaeumannomyces graminis var. tritici strain R3-111a-1.</title>
        <authorList>
            <consortium name="The Broad Institute Genome Sequencing Platform"/>
            <person name="Ma L.-J."/>
            <person name="Dead R."/>
            <person name="Young S."/>
            <person name="Zeng Q."/>
            <person name="Koehrsen M."/>
            <person name="Alvarado L."/>
            <person name="Berlin A."/>
            <person name="Chapman S.B."/>
            <person name="Chen Z."/>
            <person name="Freedman E."/>
            <person name="Gellesch M."/>
            <person name="Goldberg J."/>
            <person name="Griggs A."/>
            <person name="Gujja S."/>
            <person name="Heilman E.R."/>
            <person name="Heiman D."/>
            <person name="Hepburn T."/>
            <person name="Howarth C."/>
            <person name="Jen D."/>
            <person name="Larson L."/>
            <person name="Mehta T."/>
            <person name="Neiman D."/>
            <person name="Pearson M."/>
            <person name="Roberts A."/>
            <person name="Saif S."/>
            <person name="Shea T."/>
            <person name="Shenoy N."/>
            <person name="Sisk P."/>
            <person name="Stolte C."/>
            <person name="Sykes S."/>
            <person name="Walk T."/>
            <person name="White J."/>
            <person name="Yandava C."/>
            <person name="Haas B."/>
            <person name="Nusbaum C."/>
            <person name="Birren B."/>
        </authorList>
    </citation>
    <scope>NUCLEOTIDE SEQUENCE [LARGE SCALE GENOMIC DNA]</scope>
    <source>
        <strain evidence="5">R3-111a-1</strain>
    </source>
</reference>
<reference evidence="3" key="2">
    <citation type="submission" date="2010-07" db="EMBL/GenBank/DDBJ databases">
        <authorList>
            <consortium name="The Broad Institute Genome Sequencing Platform"/>
            <consortium name="Broad Institute Genome Sequencing Center for Infectious Disease"/>
            <person name="Ma L.-J."/>
            <person name="Dead R."/>
            <person name="Young S."/>
            <person name="Zeng Q."/>
            <person name="Koehrsen M."/>
            <person name="Alvarado L."/>
            <person name="Berlin A."/>
            <person name="Chapman S.B."/>
            <person name="Chen Z."/>
            <person name="Freedman E."/>
            <person name="Gellesch M."/>
            <person name="Goldberg J."/>
            <person name="Griggs A."/>
            <person name="Gujja S."/>
            <person name="Heilman E.R."/>
            <person name="Heiman D."/>
            <person name="Hepburn T."/>
            <person name="Howarth C."/>
            <person name="Jen D."/>
            <person name="Larson L."/>
            <person name="Mehta T."/>
            <person name="Neiman D."/>
            <person name="Pearson M."/>
            <person name="Roberts A."/>
            <person name="Saif S."/>
            <person name="Shea T."/>
            <person name="Shenoy N."/>
            <person name="Sisk P."/>
            <person name="Stolte C."/>
            <person name="Sykes S."/>
            <person name="Walk T."/>
            <person name="White J."/>
            <person name="Yandava C."/>
            <person name="Haas B."/>
            <person name="Nusbaum C."/>
            <person name="Birren B."/>
        </authorList>
    </citation>
    <scope>NUCLEOTIDE SEQUENCE</scope>
    <source>
        <strain evidence="3">R3-111a-1</strain>
    </source>
</reference>
<keyword evidence="2" id="KW-0812">Transmembrane</keyword>
<feature type="compositionally biased region" description="Gly residues" evidence="1">
    <location>
        <begin position="624"/>
        <end position="636"/>
    </location>
</feature>
<accession>J3PHR9</accession>
<feature type="region of interest" description="Disordered" evidence="1">
    <location>
        <begin position="527"/>
        <end position="728"/>
    </location>
</feature>
<feature type="compositionally biased region" description="Polar residues" evidence="1">
    <location>
        <begin position="413"/>
        <end position="424"/>
    </location>
</feature>
<feature type="transmembrane region" description="Helical" evidence="2">
    <location>
        <begin position="258"/>
        <end position="278"/>
    </location>
</feature>
<evidence type="ECO:0000256" key="1">
    <source>
        <dbReference type="SAM" id="MobiDB-lite"/>
    </source>
</evidence>
<feature type="transmembrane region" description="Helical" evidence="2">
    <location>
        <begin position="183"/>
        <end position="207"/>
    </location>
</feature>
<organism evidence="3">
    <name type="scientific">Gaeumannomyces tritici (strain R3-111a-1)</name>
    <name type="common">Wheat and barley take-all root rot fungus</name>
    <name type="synonym">Gaeumannomyces graminis var. tritici</name>
    <dbReference type="NCBI Taxonomy" id="644352"/>
    <lineage>
        <taxon>Eukaryota</taxon>
        <taxon>Fungi</taxon>
        <taxon>Dikarya</taxon>
        <taxon>Ascomycota</taxon>
        <taxon>Pezizomycotina</taxon>
        <taxon>Sordariomycetes</taxon>
        <taxon>Sordariomycetidae</taxon>
        <taxon>Magnaporthales</taxon>
        <taxon>Magnaporthaceae</taxon>
        <taxon>Gaeumannomyces</taxon>
    </lineage>
</organism>
<dbReference type="STRING" id="644352.J3PHR9"/>
<feature type="compositionally biased region" description="Low complexity" evidence="1">
    <location>
        <begin position="527"/>
        <end position="553"/>
    </location>
</feature>
<proteinExistence type="predicted"/>
<keyword evidence="2" id="KW-0472">Membrane</keyword>
<feature type="region of interest" description="Disordered" evidence="1">
    <location>
        <begin position="408"/>
        <end position="513"/>
    </location>
</feature>
<feature type="compositionally biased region" description="Polar residues" evidence="1">
    <location>
        <begin position="438"/>
        <end position="448"/>
    </location>
</feature>
<feature type="transmembrane region" description="Helical" evidence="2">
    <location>
        <begin position="219"/>
        <end position="238"/>
    </location>
</feature>
<dbReference type="RefSeq" id="XP_009229216.1">
    <property type="nucleotide sequence ID" value="XM_009230952.1"/>
</dbReference>
<dbReference type="HOGENOM" id="CLU_380366_0_0_1"/>
<feature type="transmembrane region" description="Helical" evidence="2">
    <location>
        <begin position="132"/>
        <end position="163"/>
    </location>
</feature>
<dbReference type="EnsemblFungi" id="EJT69431">
    <property type="protein sequence ID" value="EJT69431"/>
    <property type="gene ID" value="GGTG_13050"/>
</dbReference>
<feature type="transmembrane region" description="Helical" evidence="2">
    <location>
        <begin position="57"/>
        <end position="74"/>
    </location>
</feature>
<gene>
    <name evidence="4" type="primary">20353508</name>
    <name evidence="3" type="ORF">GGTG_13050</name>
</gene>
<dbReference type="Proteomes" id="UP000006039">
    <property type="component" value="Unassembled WGS sequence"/>
</dbReference>
<reference evidence="4" key="5">
    <citation type="submission" date="2018-04" db="UniProtKB">
        <authorList>
            <consortium name="EnsemblFungi"/>
        </authorList>
    </citation>
    <scope>IDENTIFICATION</scope>
    <source>
        <strain evidence="4">R3-111a-1</strain>
    </source>
</reference>
<reference evidence="4" key="4">
    <citation type="journal article" date="2015" name="G3 (Bethesda)">
        <title>Genome sequences of three phytopathogenic species of the Magnaporthaceae family of fungi.</title>
        <authorList>
            <person name="Okagaki L.H."/>
            <person name="Nunes C.C."/>
            <person name="Sailsbery J."/>
            <person name="Clay B."/>
            <person name="Brown D."/>
            <person name="John T."/>
            <person name="Oh Y."/>
            <person name="Young N."/>
            <person name="Fitzgerald M."/>
            <person name="Haas B.J."/>
            <person name="Zeng Q."/>
            <person name="Young S."/>
            <person name="Adiconis X."/>
            <person name="Fan L."/>
            <person name="Levin J.Z."/>
            <person name="Mitchell T.K."/>
            <person name="Okubara P.A."/>
            <person name="Farman M.L."/>
            <person name="Kohn L.M."/>
            <person name="Birren B."/>
            <person name="Ma L.-J."/>
            <person name="Dean R.A."/>
        </authorList>
    </citation>
    <scope>NUCLEOTIDE SEQUENCE</scope>
    <source>
        <strain evidence="4">R3-111a-1</strain>
    </source>
</reference>
<feature type="transmembrane region" description="Helical" evidence="2">
    <location>
        <begin position="86"/>
        <end position="111"/>
    </location>
</feature>
<feature type="compositionally biased region" description="Low complexity" evidence="1">
    <location>
        <begin position="458"/>
        <end position="472"/>
    </location>
</feature>
<keyword evidence="5" id="KW-1185">Reference proteome</keyword>
<dbReference type="EMBL" id="GL385404">
    <property type="protein sequence ID" value="EJT69431.1"/>
    <property type="molecule type" value="Genomic_DNA"/>
</dbReference>
<sequence>MADQVRTLWSLPAAPLVQGNLVGAIFVTIWLVVTLAFAFFLRTLLHRPKHTWPEFKETFYSVVVLAFWYFTVVLDRWMRRDSKPVAYGYIVWLAVCEFVRVAAGIYLQWGLYKVVWRELVARGRVRKGRLRWWWLAAKFAIALVFLLAVFYLVLQLTTAVVWLQFTSLNTIQDIATRRNQFAVVTAVFGVVFAALTAFAAANAMWMSRLTDGGVRRTRIALFLATVVLLARALSEVGTTAQAISPPANLQSITLARDIAYGVLTTLYFILIGIHAAGVSRPADGGNEGTRAIHSNMRKHILAVLHERTGGARERSPELNDILHEIEDHLDTLLPALAAPPGGGGGGGSSYGSNANMSAADNRRAALDCLRDLRTRVLPGLQPRDWREEERARDESLLGRVARSAVSGMRRVSDQSLLTTRSSRGPTPAHSEAGLLAGMSTSSRGSLNPNMGGGGGGSRTQRQQQMRQTSNQSLMSGRSSVRNLSPTGPTTMQQFDIDPIPEHERGGGDAASVAPSLRTAPSIFPPASFQQQARSPQPQPQPSFQARQQQQQQQHNMPGAFPSFESLRRQQQQQPPPPQQPPSVRSSVQFPPTPAPASIMTPSPPPQATYAYPPVGMTPPPQSMYGGGGGGRYGGRGSATQQQQQHEGRRPAAPVFTVPPDPVAAAAGPAAGPSMPGPLVDQATRGERHASRLRSNRAAENRYARPLPSQTRSPLGEEVEMMDVRRPDN</sequence>
<dbReference type="AlphaFoldDB" id="J3PHR9"/>
<evidence type="ECO:0000313" key="5">
    <source>
        <dbReference type="Proteomes" id="UP000006039"/>
    </source>
</evidence>
<evidence type="ECO:0000256" key="2">
    <source>
        <dbReference type="SAM" id="Phobius"/>
    </source>
</evidence>
<keyword evidence="2" id="KW-1133">Transmembrane helix</keyword>
<feature type="compositionally biased region" description="Low complexity" evidence="1">
    <location>
        <begin position="662"/>
        <end position="677"/>
    </location>
</feature>
<dbReference type="GeneID" id="20353508"/>
<name>J3PHR9_GAET3</name>
<feature type="compositionally biased region" description="Polar residues" evidence="1">
    <location>
        <begin position="473"/>
        <end position="493"/>
    </location>
</feature>
<dbReference type="eggNOG" id="ENOG502RWCN">
    <property type="taxonomic scope" value="Eukaryota"/>
</dbReference>
<feature type="transmembrane region" description="Helical" evidence="2">
    <location>
        <begin position="20"/>
        <end position="45"/>
    </location>
</feature>
<protein>
    <submittedName>
        <fullName evidence="3 4">Uncharacterized protein</fullName>
    </submittedName>
</protein>
<evidence type="ECO:0000313" key="4">
    <source>
        <dbReference type="EnsemblFungi" id="EJT69431"/>
    </source>
</evidence>
<dbReference type="OrthoDB" id="5243009at2759"/>
<reference evidence="3" key="3">
    <citation type="submission" date="2010-09" db="EMBL/GenBank/DDBJ databases">
        <title>Annotation of Gaeumannomyces graminis var. tritici R3-111a-1.</title>
        <authorList>
            <consortium name="The Broad Institute Genome Sequencing Platform"/>
            <person name="Ma L.-J."/>
            <person name="Dead R."/>
            <person name="Young S.K."/>
            <person name="Zeng Q."/>
            <person name="Gargeya S."/>
            <person name="Fitzgerald M."/>
            <person name="Haas B."/>
            <person name="Abouelleil A."/>
            <person name="Alvarado L."/>
            <person name="Arachchi H.M."/>
            <person name="Berlin A."/>
            <person name="Brown A."/>
            <person name="Chapman S.B."/>
            <person name="Chen Z."/>
            <person name="Dunbar C."/>
            <person name="Freedman E."/>
            <person name="Gearin G."/>
            <person name="Gellesch M."/>
            <person name="Goldberg J."/>
            <person name="Griggs A."/>
            <person name="Gujja S."/>
            <person name="Heiman D."/>
            <person name="Howarth C."/>
            <person name="Larson L."/>
            <person name="Lui A."/>
            <person name="MacDonald P.J.P."/>
            <person name="Mehta T."/>
            <person name="Montmayeur A."/>
            <person name="Murphy C."/>
            <person name="Neiman D."/>
            <person name="Pearson M."/>
            <person name="Priest M."/>
            <person name="Roberts A."/>
            <person name="Saif S."/>
            <person name="Shea T."/>
            <person name="Shenoy N."/>
            <person name="Sisk P."/>
            <person name="Stolte C."/>
            <person name="Sykes S."/>
            <person name="Yandava C."/>
            <person name="Wortman J."/>
            <person name="Nusbaum C."/>
            <person name="Birren B."/>
        </authorList>
    </citation>
    <scope>NUCLEOTIDE SEQUENCE</scope>
    <source>
        <strain evidence="3">R3-111a-1</strain>
    </source>
</reference>